<accession>A0ABD0JE53</accession>
<proteinExistence type="predicted"/>
<name>A0ABD0JE53_9CAEN</name>
<dbReference type="EMBL" id="JACVVK020000499">
    <property type="protein sequence ID" value="KAK7469912.1"/>
    <property type="molecule type" value="Genomic_DNA"/>
</dbReference>
<keyword evidence="3" id="KW-1185">Reference proteome</keyword>
<comment type="caution">
    <text evidence="2">The sequence shown here is derived from an EMBL/GenBank/DDBJ whole genome shotgun (WGS) entry which is preliminary data.</text>
</comment>
<dbReference type="AlphaFoldDB" id="A0ABD0JE53"/>
<evidence type="ECO:0000313" key="2">
    <source>
        <dbReference type="EMBL" id="KAK7469912.1"/>
    </source>
</evidence>
<gene>
    <name evidence="2" type="ORF">BaRGS_00036075</name>
</gene>
<feature type="compositionally biased region" description="Pro residues" evidence="1">
    <location>
        <begin position="18"/>
        <end position="31"/>
    </location>
</feature>
<sequence length="94" mass="10108">MLDNSNFRKAVCIFQAPPLSPPSTTLPPPPSLSSAASTDGKWQMANGLRHIPLGSLLFPAGTMRLSLCHRGRLAERIDGLSISFFLTCREGGQV</sequence>
<protein>
    <submittedName>
        <fullName evidence="2">Uncharacterized protein</fullName>
    </submittedName>
</protein>
<evidence type="ECO:0000313" key="3">
    <source>
        <dbReference type="Proteomes" id="UP001519460"/>
    </source>
</evidence>
<feature type="region of interest" description="Disordered" evidence="1">
    <location>
        <begin position="16"/>
        <end position="39"/>
    </location>
</feature>
<evidence type="ECO:0000256" key="1">
    <source>
        <dbReference type="SAM" id="MobiDB-lite"/>
    </source>
</evidence>
<reference evidence="2 3" key="1">
    <citation type="journal article" date="2023" name="Sci. Data">
        <title>Genome assembly of the Korean intertidal mud-creeper Batillaria attramentaria.</title>
        <authorList>
            <person name="Patra A.K."/>
            <person name="Ho P.T."/>
            <person name="Jun S."/>
            <person name="Lee S.J."/>
            <person name="Kim Y."/>
            <person name="Won Y.J."/>
        </authorList>
    </citation>
    <scope>NUCLEOTIDE SEQUENCE [LARGE SCALE GENOMIC DNA]</scope>
    <source>
        <strain evidence="2">Wonlab-2016</strain>
    </source>
</reference>
<organism evidence="2 3">
    <name type="scientific">Batillaria attramentaria</name>
    <dbReference type="NCBI Taxonomy" id="370345"/>
    <lineage>
        <taxon>Eukaryota</taxon>
        <taxon>Metazoa</taxon>
        <taxon>Spiralia</taxon>
        <taxon>Lophotrochozoa</taxon>
        <taxon>Mollusca</taxon>
        <taxon>Gastropoda</taxon>
        <taxon>Caenogastropoda</taxon>
        <taxon>Sorbeoconcha</taxon>
        <taxon>Cerithioidea</taxon>
        <taxon>Batillariidae</taxon>
        <taxon>Batillaria</taxon>
    </lineage>
</organism>
<dbReference type="Proteomes" id="UP001519460">
    <property type="component" value="Unassembled WGS sequence"/>
</dbReference>